<dbReference type="Proteomes" id="UP000315995">
    <property type="component" value="Chromosome"/>
</dbReference>
<feature type="compositionally biased region" description="Basic and acidic residues" evidence="1">
    <location>
        <begin position="1"/>
        <end position="15"/>
    </location>
</feature>
<feature type="region of interest" description="Disordered" evidence="1">
    <location>
        <begin position="1"/>
        <end position="25"/>
    </location>
</feature>
<evidence type="ECO:0000256" key="1">
    <source>
        <dbReference type="SAM" id="MobiDB-lite"/>
    </source>
</evidence>
<gene>
    <name evidence="2" type="ORF">FIV42_18945</name>
</gene>
<sequence length="291" mass="33543">MSDDSSKTPELKSAELEGAEQDTAEDYRPAADGFDELHEAYTAHLHRIERLPELDMRVAALDEAIRQRTSEEAAWWLDQLMRGALWGKSPEIDAMMACTLWLVRKRLDDDYDLLKSIFEAAHADERKGVIAILRDPPPHQALPKGKKLPEPKLDLGRDVTVGEKRQMARGSNRLVIEKLLLDPHPLVVEQILDNRNLREQDVLMISSRRPNTPEILLKIALHKRWYKRREVRHSLVMNPYNSTGVSLKLLPTLGIHKLRQVRNSTHLHPVIKETAEMLVELREERTAPWRV</sequence>
<accession>A0A4Y6PWN0</accession>
<evidence type="ECO:0000313" key="3">
    <source>
        <dbReference type="Proteomes" id="UP000315995"/>
    </source>
</evidence>
<proteinExistence type="predicted"/>
<dbReference type="OrthoDB" id="5381711at2"/>
<reference evidence="2 3" key="1">
    <citation type="submission" date="2019-06" db="EMBL/GenBank/DDBJ databases">
        <title>Persicimonas caeni gen. nov., sp. nov., a predatory bacterium isolated from solar saltern.</title>
        <authorList>
            <person name="Wang S."/>
        </authorList>
    </citation>
    <scope>NUCLEOTIDE SEQUENCE [LARGE SCALE GENOMIC DNA]</scope>
    <source>
        <strain evidence="2 3">YN101</strain>
    </source>
</reference>
<dbReference type="RefSeq" id="WP_141199207.1">
    <property type="nucleotide sequence ID" value="NZ_CP041186.1"/>
</dbReference>
<dbReference type="AlphaFoldDB" id="A0A4Y6PWN0"/>
<evidence type="ECO:0000313" key="2">
    <source>
        <dbReference type="EMBL" id="QDG52742.1"/>
    </source>
</evidence>
<keyword evidence="3" id="KW-1185">Reference proteome</keyword>
<dbReference type="EMBL" id="CP041186">
    <property type="protein sequence ID" value="QDG52742.1"/>
    <property type="molecule type" value="Genomic_DNA"/>
</dbReference>
<protein>
    <submittedName>
        <fullName evidence="2">Uncharacterized protein</fullName>
    </submittedName>
</protein>
<name>A0A4Y6PWN0_PERCE</name>
<accession>A0A5B8Y8I5</accession>
<organism evidence="2 3">
    <name type="scientific">Persicimonas caeni</name>
    <dbReference type="NCBI Taxonomy" id="2292766"/>
    <lineage>
        <taxon>Bacteria</taxon>
        <taxon>Deltaproteobacteria</taxon>
        <taxon>Bradymonadales</taxon>
        <taxon>Bradymonadaceae</taxon>
        <taxon>Persicimonas</taxon>
    </lineage>
</organism>